<dbReference type="PANTHER" id="PTHR11451:SF44">
    <property type="entry name" value="THREONINE--TRNA LIGASE, CHLOROPLASTIC_MITOCHONDRIAL 2"/>
    <property type="match status" value="1"/>
</dbReference>
<dbReference type="STRING" id="1618566.UR35_C0002G0031"/>
<dbReference type="Gene3D" id="3.30.930.10">
    <property type="entry name" value="Bira Bifunctional Protein, Domain 2"/>
    <property type="match status" value="1"/>
</dbReference>
<evidence type="ECO:0000259" key="14">
    <source>
        <dbReference type="PROSITE" id="PS50862"/>
    </source>
</evidence>
<dbReference type="Pfam" id="PF07973">
    <property type="entry name" value="tRNA_SAD"/>
    <property type="match status" value="1"/>
</dbReference>
<feature type="domain" description="Aminoacyl-transfer RNA synthetases class-II family profile" evidence="14">
    <location>
        <begin position="193"/>
        <end position="492"/>
    </location>
</feature>
<evidence type="ECO:0000256" key="10">
    <source>
        <dbReference type="ARBA" id="ARBA00022917"/>
    </source>
</evidence>
<dbReference type="GO" id="GO:0000049">
    <property type="term" value="F:tRNA binding"/>
    <property type="evidence" value="ECO:0007669"/>
    <property type="project" value="UniProtKB-KW"/>
</dbReference>
<dbReference type="GO" id="GO:0005737">
    <property type="term" value="C:cytoplasm"/>
    <property type="evidence" value="ECO:0007669"/>
    <property type="project" value="UniProtKB-SubCell"/>
</dbReference>
<evidence type="ECO:0000256" key="13">
    <source>
        <dbReference type="HAMAP-Rule" id="MF_00184"/>
    </source>
</evidence>
<dbReference type="SMART" id="SM00863">
    <property type="entry name" value="tRNA_SAD"/>
    <property type="match status" value="1"/>
</dbReference>
<keyword evidence="9 13" id="KW-0694">RNA-binding</keyword>
<keyword evidence="11 13" id="KW-0030">Aminoacyl-tRNA synthetase</keyword>
<dbReference type="HAMAP" id="MF_00184">
    <property type="entry name" value="Thr_tRNA_synth"/>
    <property type="match status" value="1"/>
</dbReference>
<proteinExistence type="inferred from homology"/>
<dbReference type="NCBIfam" id="TIGR00418">
    <property type="entry name" value="thrS"/>
    <property type="match status" value="1"/>
</dbReference>
<dbReference type="InterPro" id="IPR004154">
    <property type="entry name" value="Anticodon-bd"/>
</dbReference>
<comment type="caution">
    <text evidence="13">Lacks conserved residue(s) required for the propagation of feature annotation.</text>
</comment>
<dbReference type="FunFam" id="3.30.980.10:FF:000005">
    <property type="entry name" value="Threonyl-tRNA synthetase, mitochondrial"/>
    <property type="match status" value="1"/>
</dbReference>
<dbReference type="Pfam" id="PF00587">
    <property type="entry name" value="tRNA-synt_2b"/>
    <property type="match status" value="1"/>
</dbReference>
<dbReference type="InterPro" id="IPR036621">
    <property type="entry name" value="Anticodon-bd_dom_sf"/>
</dbReference>
<evidence type="ECO:0000256" key="11">
    <source>
        <dbReference type="ARBA" id="ARBA00023146"/>
    </source>
</evidence>
<keyword evidence="7 13" id="KW-0862">Zinc</keyword>
<dbReference type="EC" id="6.1.1.3" evidence="13"/>
<dbReference type="FunFam" id="3.40.50.800:FF:000001">
    <property type="entry name" value="Threonine--tRNA ligase"/>
    <property type="match status" value="1"/>
</dbReference>
<comment type="subunit">
    <text evidence="13">Homodimer.</text>
</comment>
<evidence type="ECO:0000256" key="5">
    <source>
        <dbReference type="ARBA" id="ARBA00022723"/>
    </source>
</evidence>
<gene>
    <name evidence="13" type="primary">thrS</name>
    <name evidence="15" type="ORF">UR35_C0002G0031</name>
</gene>
<comment type="cofactor">
    <cofactor evidence="13">
        <name>Zn(2+)</name>
        <dbReference type="ChEBI" id="CHEBI:29105"/>
    </cofactor>
    <text evidence="13">Binds 1 zinc ion per subunit.</text>
</comment>
<keyword evidence="2 13" id="KW-0963">Cytoplasm</keyword>
<evidence type="ECO:0000256" key="9">
    <source>
        <dbReference type="ARBA" id="ARBA00022884"/>
    </source>
</evidence>
<dbReference type="SUPFAM" id="SSF55186">
    <property type="entry name" value="ThrRS/AlaRS common domain"/>
    <property type="match status" value="1"/>
</dbReference>
<comment type="catalytic activity">
    <reaction evidence="12 13">
        <text>tRNA(Thr) + L-threonine + ATP = L-threonyl-tRNA(Thr) + AMP + diphosphate + H(+)</text>
        <dbReference type="Rhea" id="RHEA:24624"/>
        <dbReference type="Rhea" id="RHEA-COMP:9670"/>
        <dbReference type="Rhea" id="RHEA-COMP:9704"/>
        <dbReference type="ChEBI" id="CHEBI:15378"/>
        <dbReference type="ChEBI" id="CHEBI:30616"/>
        <dbReference type="ChEBI" id="CHEBI:33019"/>
        <dbReference type="ChEBI" id="CHEBI:57926"/>
        <dbReference type="ChEBI" id="CHEBI:78442"/>
        <dbReference type="ChEBI" id="CHEBI:78534"/>
        <dbReference type="ChEBI" id="CHEBI:456215"/>
        <dbReference type="EC" id="6.1.1.3"/>
    </reaction>
</comment>
<dbReference type="FunFam" id="3.30.930.10:FF:000002">
    <property type="entry name" value="Threonine--tRNA ligase"/>
    <property type="match status" value="1"/>
</dbReference>
<keyword evidence="10 13" id="KW-0648">Protein biosynthesis</keyword>
<sequence>MSKVLEEKINKLSKEKQNLWALRHTAEHVLHTALQNLYPKLKKAMGPATSEGFYHDFDLDEKITEADFSKIEKEMQRLIGLDLPLIQEFVDVNKAKEIFKENPYKLDWINEIEKRKEKFSVYKMDDIDLDLCSGPHVASTGKIKAFKLLSVAGAYWHGDEKNKMLTRIYGTCFSTKEELDKYLENLELAKKYDHRKLGQELGLFTISDQVGPGLVLWMPNGNIVKEQIESWAKKTEEEWGYKRVTTPSITKSGLFHTSGHLPYYKDDMYPPMKLDDSDDEYFLKPMNCPHHHMIYSAQQHSYRDLPLRLAEYGNCYRYESSGELFGLMRVRGFAQNDAHIYCAEEQAVEEFVKVMKLHEYYYKTLGITDYHLELALRDPKNDKKYHGNSEMWKKAEKLMREAVKQVDIPMVEEIGSAAFYGPKIDFIIHSKIGREFAISTNQIDLYMGERFGLKYTSQDGTEKTPIIIHRAPLGSHERFIGFLIEHFGGAFPTWLSPVQVKILPISEKHLGYAKSIANSLQSTAIRTELDERSETLGAKIRDAQNEKVPYMIVIGDREQETDNISVRTRDGKNSTMKLEEFTAIIKSEIENYQ</sequence>
<evidence type="ECO:0000313" key="15">
    <source>
        <dbReference type="EMBL" id="KKP45198.1"/>
    </source>
</evidence>
<dbReference type="InterPro" id="IPR012947">
    <property type="entry name" value="tRNA_SAD"/>
</dbReference>
<dbReference type="InterPro" id="IPR047246">
    <property type="entry name" value="ThrRS_anticodon"/>
</dbReference>
<dbReference type="Gene3D" id="3.30.980.10">
    <property type="entry name" value="Threonyl-trna Synthetase, Chain A, domain 2"/>
    <property type="match status" value="1"/>
</dbReference>
<dbReference type="GO" id="GO:0004829">
    <property type="term" value="F:threonine-tRNA ligase activity"/>
    <property type="evidence" value="ECO:0007669"/>
    <property type="project" value="UniProtKB-UniRule"/>
</dbReference>
<dbReference type="InterPro" id="IPR033728">
    <property type="entry name" value="ThrRS_core"/>
</dbReference>
<dbReference type="Gene3D" id="3.40.50.800">
    <property type="entry name" value="Anticodon-binding domain"/>
    <property type="match status" value="1"/>
</dbReference>
<organism evidence="15 16">
    <name type="scientific">Candidatus Woesebacteria bacterium GW2011_GWB1_33_22</name>
    <dbReference type="NCBI Taxonomy" id="1618566"/>
    <lineage>
        <taxon>Bacteria</taxon>
        <taxon>Candidatus Woeseibacteriota</taxon>
    </lineage>
</organism>
<keyword evidence="4 13" id="KW-0436">Ligase</keyword>
<dbReference type="CDD" id="cd00860">
    <property type="entry name" value="ThrRS_anticodon"/>
    <property type="match status" value="1"/>
</dbReference>
<dbReference type="PROSITE" id="PS50862">
    <property type="entry name" value="AA_TRNA_LIGASE_II"/>
    <property type="match status" value="1"/>
</dbReference>
<dbReference type="InterPro" id="IPR045864">
    <property type="entry name" value="aa-tRNA-synth_II/BPL/LPL"/>
</dbReference>
<dbReference type="Proteomes" id="UP000034778">
    <property type="component" value="Unassembled WGS sequence"/>
</dbReference>
<dbReference type="GO" id="GO:0005524">
    <property type="term" value="F:ATP binding"/>
    <property type="evidence" value="ECO:0007669"/>
    <property type="project" value="UniProtKB-UniRule"/>
</dbReference>
<dbReference type="InterPro" id="IPR018163">
    <property type="entry name" value="Thr/Ala-tRNA-synth_IIc_edit"/>
</dbReference>
<dbReference type="EMBL" id="LBOW01000002">
    <property type="protein sequence ID" value="KKP45198.1"/>
    <property type="molecule type" value="Genomic_DNA"/>
</dbReference>
<dbReference type="CDD" id="cd00771">
    <property type="entry name" value="ThrRS_core"/>
    <property type="match status" value="1"/>
</dbReference>
<dbReference type="InterPro" id="IPR006195">
    <property type="entry name" value="aa-tRNA-synth_II"/>
</dbReference>
<dbReference type="AlphaFoldDB" id="A0A0F9ZLV3"/>
<keyword evidence="6 13" id="KW-0547">Nucleotide-binding</keyword>
<evidence type="ECO:0000313" key="16">
    <source>
        <dbReference type="Proteomes" id="UP000034778"/>
    </source>
</evidence>
<dbReference type="SUPFAM" id="SSF52954">
    <property type="entry name" value="Class II aaRS ABD-related"/>
    <property type="match status" value="1"/>
</dbReference>
<feature type="binding site" evidence="13">
    <location>
        <position position="469"/>
    </location>
    <ligand>
        <name>Zn(2+)</name>
        <dbReference type="ChEBI" id="CHEBI:29105"/>
        <note>catalytic</note>
    </ligand>
</feature>
<evidence type="ECO:0000256" key="12">
    <source>
        <dbReference type="ARBA" id="ARBA00049515"/>
    </source>
</evidence>
<name>A0A0F9ZLV3_9BACT</name>
<comment type="caution">
    <text evidence="15">The sequence shown here is derived from an EMBL/GenBank/DDBJ whole genome shotgun (WGS) entry which is preliminary data.</text>
</comment>
<feature type="binding site" evidence="13">
    <location>
        <position position="339"/>
    </location>
    <ligand>
        <name>Zn(2+)</name>
        <dbReference type="ChEBI" id="CHEBI:29105"/>
        <note>catalytic</note>
    </ligand>
</feature>
<dbReference type="InterPro" id="IPR002314">
    <property type="entry name" value="aa-tRNA-synt_IIb"/>
</dbReference>
<dbReference type="SUPFAM" id="SSF55681">
    <property type="entry name" value="Class II aaRS and biotin synthetases"/>
    <property type="match status" value="1"/>
</dbReference>
<dbReference type="GO" id="GO:0006435">
    <property type="term" value="P:threonyl-tRNA aminoacylation"/>
    <property type="evidence" value="ECO:0007669"/>
    <property type="project" value="UniProtKB-UniRule"/>
</dbReference>
<dbReference type="InterPro" id="IPR002320">
    <property type="entry name" value="Thr-tRNA-ligase_IIa"/>
</dbReference>
<evidence type="ECO:0000256" key="3">
    <source>
        <dbReference type="ARBA" id="ARBA00022555"/>
    </source>
</evidence>
<dbReference type="GO" id="GO:0046872">
    <property type="term" value="F:metal ion binding"/>
    <property type="evidence" value="ECO:0007669"/>
    <property type="project" value="UniProtKB-KW"/>
</dbReference>
<comment type="subcellular location">
    <subcellularLocation>
        <location evidence="13">Cytoplasm</location>
    </subcellularLocation>
</comment>
<keyword evidence="8 13" id="KW-0067">ATP-binding</keyword>
<evidence type="ECO:0000256" key="6">
    <source>
        <dbReference type="ARBA" id="ARBA00022741"/>
    </source>
</evidence>
<dbReference type="PRINTS" id="PR01047">
    <property type="entry name" value="TRNASYNTHTHR"/>
</dbReference>
<keyword evidence="5 13" id="KW-0479">Metal-binding</keyword>
<accession>A0A0F9ZLV3</accession>
<reference evidence="15 16" key="1">
    <citation type="journal article" date="2015" name="Nature">
        <title>rRNA introns, odd ribosomes, and small enigmatic genomes across a large radiation of phyla.</title>
        <authorList>
            <person name="Brown C.T."/>
            <person name="Hug L.A."/>
            <person name="Thomas B.C."/>
            <person name="Sharon I."/>
            <person name="Castelle C.J."/>
            <person name="Singh A."/>
            <person name="Wilkins M.J."/>
            <person name="Williams K.H."/>
            <person name="Banfield J.F."/>
        </authorList>
    </citation>
    <scope>NUCLEOTIDE SEQUENCE [LARGE SCALE GENOMIC DNA]</scope>
</reference>
<comment type="similarity">
    <text evidence="1 13">Belongs to the class-II aminoacyl-tRNA synthetase family.</text>
</comment>
<evidence type="ECO:0000256" key="8">
    <source>
        <dbReference type="ARBA" id="ARBA00022840"/>
    </source>
</evidence>
<evidence type="ECO:0000256" key="2">
    <source>
        <dbReference type="ARBA" id="ARBA00022490"/>
    </source>
</evidence>
<dbReference type="PANTHER" id="PTHR11451">
    <property type="entry name" value="THREONINE-TRNA LIGASE"/>
    <property type="match status" value="1"/>
</dbReference>
<dbReference type="PATRIC" id="fig|1618566.3.peg.211"/>
<feature type="binding site" evidence="13">
    <location>
        <position position="288"/>
    </location>
    <ligand>
        <name>Zn(2+)</name>
        <dbReference type="ChEBI" id="CHEBI:29105"/>
        <note>catalytic</note>
    </ligand>
</feature>
<evidence type="ECO:0000256" key="4">
    <source>
        <dbReference type="ARBA" id="ARBA00022598"/>
    </source>
</evidence>
<dbReference type="Pfam" id="PF03129">
    <property type="entry name" value="HGTP_anticodon"/>
    <property type="match status" value="1"/>
</dbReference>
<keyword evidence="3 13" id="KW-0820">tRNA-binding</keyword>
<evidence type="ECO:0000256" key="1">
    <source>
        <dbReference type="ARBA" id="ARBA00008226"/>
    </source>
</evidence>
<protein>
    <recommendedName>
        <fullName evidence="13">Threonine--tRNA ligase</fullName>
        <ecNumber evidence="13">6.1.1.3</ecNumber>
    </recommendedName>
    <alternativeName>
        <fullName evidence="13">Threonyl-tRNA synthetase</fullName>
        <shortName evidence="13">ThrRS</shortName>
    </alternativeName>
</protein>
<evidence type="ECO:0000256" key="7">
    <source>
        <dbReference type="ARBA" id="ARBA00022833"/>
    </source>
</evidence>